<dbReference type="SMART" id="SM00297">
    <property type="entry name" value="BROMO"/>
    <property type="match status" value="1"/>
</dbReference>
<sequence>MAGCSDEGLPSLEVLLRSLMPRDGELAMHQPKDLLSLAGRLRGQLTGDGRSRGEPKLAEIRSPLRLPLRGVILNFLLPWSIGSPWADNMLAVAATRFLHGGDDGIVKIWCAKSGVLLYSLRSHSNCISDIGLDPSNTVLAVGSIDGYLTFWDLRIGHHLFTINAFSPILTLEFRPVEGASKELVLMTTCSDGYAKFWSINLQQRTWSTIPVKFHCKSLARDEIRCASFSPSGLRFITGATDGIVRLFSVPDVADIKAGVQPSIFLPNVQYLEEHEGYINSVHFSTKGTEFVTSSSDGTVRKWRYDAKWLSDPYDTTAVLGDSTDMIVPGRPRKVTIVTFCNNDETIVAAVNQGFELIVFDAKRQKSPRVLHYHRGEVYILTANPADDRIVLSAGCDGRAALWNMHTGTRIFEFQLENTRFLDGGFSQNGTMFSLVDDLGRVSIFGCGISPDSFSKAPSSQFFHDDWNELIFDSQRTALDAITQRPPHLASREKIFSIERNPYDLIVKESYPLTIPVDIDEGVLMRQQQLYQRQLDTEIDLYNRELQDTVPGSVPRHTRSRRRRVLHGSDVEDEIPPVAEQPAEEGEEEYRLASAGSETDGEVGITSTDHEMPSPGPYNFRRRLHEASPRQGRRSDRLRPIPEFEEEEEPLYRPDRPALRHRGSSRRRPVITESDEDTGPLIERVQQVSKWLSMKDRQVFPYLPQIYDVVAYFPEGHRLFLSREEGVQFHDGLPWETEGRLPPVVFGQIISMNFFPGDPTWCLVELLILRKMEARESLPPPTHIPASAHRIQIAFYDMDNQPDFIIPFCRYHWSVQPVQRYTSGEIVRVVFGRNETYEARVKKVTVPADRIPEKPWQCYFVEWLTLSDDPEPLSPWELETILEEDSPNREPYCCSEYITSEVLRQLDEGLQKLMADPRGAPFKKAVDLHQFPDYLEEVAYPMDLTLLHQRVINGYHRRIEAFEWDARLIYENAFVYNLPDSDIVQDADYILSEILRLVKRAERGTRRISRHVNTTDSTDRSNHGNRANHSNRADSHETPMRHGAAEREARARRRAGLDLPIHRPEQSSHRSEQRSHRSEQSRPKRRRIRSDEEDSDSQLDTDEEVITPRVRTGGRRHSPRSVTETPTSLHLRRSSRYTS</sequence>
<dbReference type="InterPro" id="IPR011047">
    <property type="entry name" value="Quinoprotein_ADH-like_sf"/>
</dbReference>
<dbReference type="GO" id="GO:0008360">
    <property type="term" value="P:regulation of cell shape"/>
    <property type="evidence" value="ECO:0007669"/>
    <property type="project" value="TreeGrafter"/>
</dbReference>
<feature type="region of interest" description="Disordered" evidence="6">
    <location>
        <begin position="548"/>
        <end position="674"/>
    </location>
</feature>
<evidence type="ECO:0000259" key="7">
    <source>
        <dbReference type="PROSITE" id="PS50014"/>
    </source>
</evidence>
<evidence type="ECO:0000256" key="3">
    <source>
        <dbReference type="ARBA" id="ARBA00023117"/>
    </source>
</evidence>
<dbReference type="PANTHER" id="PTHR16266">
    <property type="entry name" value="WD REPEAT DOMAIN 9"/>
    <property type="match status" value="1"/>
</dbReference>
<feature type="compositionally biased region" description="Basic and acidic residues" evidence="6">
    <location>
        <begin position="1030"/>
        <end position="1048"/>
    </location>
</feature>
<dbReference type="InterPro" id="IPR001487">
    <property type="entry name" value="Bromodomain"/>
</dbReference>
<dbReference type="AlphaFoldDB" id="A0A2H9TGG6"/>
<dbReference type="STRING" id="1246581.A0A2H9TGG6"/>
<evidence type="ECO:0000256" key="1">
    <source>
        <dbReference type="ARBA" id="ARBA00022574"/>
    </source>
</evidence>
<dbReference type="PROSITE" id="PS00633">
    <property type="entry name" value="BROMODOMAIN_1"/>
    <property type="match status" value="1"/>
</dbReference>
<dbReference type="InterPro" id="IPR001680">
    <property type="entry name" value="WD40_rpt"/>
</dbReference>
<keyword evidence="3 4" id="KW-0103">Bromodomain</keyword>
<dbReference type="InterPro" id="IPR057451">
    <property type="entry name" value="BRWD/PHIP_AD"/>
</dbReference>
<evidence type="ECO:0000256" key="2">
    <source>
        <dbReference type="ARBA" id="ARBA00022737"/>
    </source>
</evidence>
<dbReference type="Gene3D" id="1.20.920.10">
    <property type="entry name" value="Bromodomain-like"/>
    <property type="match status" value="1"/>
</dbReference>
<keyword evidence="9" id="KW-1185">Reference proteome</keyword>
<dbReference type="PROSITE" id="PS00678">
    <property type="entry name" value="WD_REPEATS_1"/>
    <property type="match status" value="1"/>
</dbReference>
<feature type="compositionally biased region" description="Acidic residues" evidence="6">
    <location>
        <begin position="1090"/>
        <end position="1104"/>
    </location>
</feature>
<feature type="compositionally biased region" description="Basic residues" evidence="6">
    <location>
        <begin position="658"/>
        <end position="668"/>
    </location>
</feature>
<keyword evidence="2" id="KW-0677">Repeat</keyword>
<feature type="compositionally biased region" description="Basic and acidic residues" evidence="6">
    <location>
        <begin position="624"/>
        <end position="641"/>
    </location>
</feature>
<dbReference type="SUPFAM" id="SSF50998">
    <property type="entry name" value="Quinoprotein alcohol dehydrogenase-like"/>
    <property type="match status" value="1"/>
</dbReference>
<dbReference type="PROSITE" id="PS50294">
    <property type="entry name" value="WD_REPEATS_REGION"/>
    <property type="match status" value="2"/>
</dbReference>
<dbReference type="Pfam" id="PF00400">
    <property type="entry name" value="WD40"/>
    <property type="match status" value="3"/>
</dbReference>
<keyword evidence="1 5" id="KW-0853">WD repeat</keyword>
<dbReference type="Pfam" id="PF00439">
    <property type="entry name" value="Bromodomain"/>
    <property type="match status" value="1"/>
</dbReference>
<feature type="repeat" description="WD" evidence="5">
    <location>
        <begin position="271"/>
        <end position="302"/>
    </location>
</feature>
<dbReference type="InterPro" id="IPR015943">
    <property type="entry name" value="WD40/YVTN_repeat-like_dom_sf"/>
</dbReference>
<dbReference type="Gene3D" id="2.130.10.10">
    <property type="entry name" value="YVTN repeat-like/Quinoprotein amine dehydrogenase"/>
    <property type="match status" value="2"/>
</dbReference>
<proteinExistence type="predicted"/>
<dbReference type="GO" id="GO:0006325">
    <property type="term" value="P:chromatin organization"/>
    <property type="evidence" value="ECO:0007669"/>
    <property type="project" value="UniProtKB-ARBA"/>
</dbReference>
<dbReference type="PROSITE" id="PS50082">
    <property type="entry name" value="WD_REPEATS_2"/>
    <property type="match status" value="3"/>
</dbReference>
<dbReference type="EMBL" id="MTSL01000206">
    <property type="protein sequence ID" value="PJF16816.1"/>
    <property type="molecule type" value="Genomic_DNA"/>
</dbReference>
<reference evidence="8 9" key="1">
    <citation type="submission" date="2016-10" db="EMBL/GenBank/DDBJ databases">
        <title>The genome of Paramicrosporidium saccamoebae is the missing link in understanding Cryptomycota and Microsporidia evolution.</title>
        <authorList>
            <person name="Quandt C.A."/>
            <person name="Beaudet D."/>
            <person name="Corsaro D."/>
            <person name="Michel R."/>
            <person name="Corradi N."/>
            <person name="James T."/>
        </authorList>
    </citation>
    <scope>NUCLEOTIDE SEQUENCE [LARGE SCALE GENOMIC DNA]</scope>
    <source>
        <strain evidence="8 9">KSL3</strain>
    </source>
</reference>
<dbReference type="Proteomes" id="UP000240830">
    <property type="component" value="Unassembled WGS sequence"/>
</dbReference>
<feature type="compositionally biased region" description="Basic residues" evidence="6">
    <location>
        <begin position="555"/>
        <end position="565"/>
    </location>
</feature>
<feature type="domain" description="Bromo" evidence="7">
    <location>
        <begin position="913"/>
        <end position="983"/>
    </location>
</feature>
<dbReference type="InterPro" id="IPR052060">
    <property type="entry name" value="Bromo_WD_repeat"/>
</dbReference>
<dbReference type="GO" id="GO:0006357">
    <property type="term" value="P:regulation of transcription by RNA polymerase II"/>
    <property type="evidence" value="ECO:0007669"/>
    <property type="project" value="TreeGrafter"/>
</dbReference>
<dbReference type="GO" id="GO:0007010">
    <property type="term" value="P:cytoskeleton organization"/>
    <property type="evidence" value="ECO:0007669"/>
    <property type="project" value="TreeGrafter"/>
</dbReference>
<evidence type="ECO:0000256" key="4">
    <source>
        <dbReference type="PROSITE-ProRule" id="PRU00035"/>
    </source>
</evidence>
<name>A0A2H9TGG6_9FUNG</name>
<dbReference type="InterPro" id="IPR019775">
    <property type="entry name" value="WD40_repeat_CS"/>
</dbReference>
<dbReference type="InterPro" id="IPR018359">
    <property type="entry name" value="Bromodomain_CS"/>
</dbReference>
<accession>A0A2H9TGG6</accession>
<dbReference type="InterPro" id="IPR036427">
    <property type="entry name" value="Bromodomain-like_sf"/>
</dbReference>
<comment type="caution">
    <text evidence="8">The sequence shown here is derived from an EMBL/GenBank/DDBJ whole genome shotgun (WGS) entry which is preliminary data.</text>
</comment>
<protein>
    <submittedName>
        <fullName evidence="8">Bromodomain and WD repeat-containing protein 1</fullName>
    </submittedName>
</protein>
<dbReference type="GO" id="GO:0005634">
    <property type="term" value="C:nucleus"/>
    <property type="evidence" value="ECO:0007669"/>
    <property type="project" value="TreeGrafter"/>
</dbReference>
<dbReference type="Pfam" id="PF25313">
    <property type="entry name" value="BRWD_AD"/>
    <property type="match status" value="1"/>
</dbReference>
<dbReference type="SMART" id="SM00320">
    <property type="entry name" value="WD40"/>
    <property type="match status" value="5"/>
</dbReference>
<evidence type="ECO:0000256" key="6">
    <source>
        <dbReference type="SAM" id="MobiDB-lite"/>
    </source>
</evidence>
<dbReference type="PROSITE" id="PS50014">
    <property type="entry name" value="BROMODOMAIN_2"/>
    <property type="match status" value="1"/>
</dbReference>
<feature type="region of interest" description="Disordered" evidence="6">
    <location>
        <begin position="1007"/>
        <end position="1138"/>
    </location>
</feature>
<evidence type="ECO:0000256" key="5">
    <source>
        <dbReference type="PROSITE-ProRule" id="PRU00221"/>
    </source>
</evidence>
<dbReference type="OrthoDB" id="538223at2759"/>
<organism evidence="8 9">
    <name type="scientific">Paramicrosporidium saccamoebae</name>
    <dbReference type="NCBI Taxonomy" id="1246581"/>
    <lineage>
        <taxon>Eukaryota</taxon>
        <taxon>Fungi</taxon>
        <taxon>Fungi incertae sedis</taxon>
        <taxon>Cryptomycota</taxon>
        <taxon>Cryptomycota incertae sedis</taxon>
        <taxon>Paramicrosporidium</taxon>
    </lineage>
</organism>
<feature type="repeat" description="WD" evidence="5">
    <location>
        <begin position="120"/>
        <end position="161"/>
    </location>
</feature>
<evidence type="ECO:0000313" key="8">
    <source>
        <dbReference type="EMBL" id="PJF16816.1"/>
    </source>
</evidence>
<dbReference type="SUPFAM" id="SSF47370">
    <property type="entry name" value="Bromodomain"/>
    <property type="match status" value="1"/>
</dbReference>
<feature type="compositionally biased region" description="Basic residues" evidence="6">
    <location>
        <begin position="1129"/>
        <end position="1138"/>
    </location>
</feature>
<evidence type="ECO:0000313" key="9">
    <source>
        <dbReference type="Proteomes" id="UP000240830"/>
    </source>
</evidence>
<feature type="compositionally biased region" description="Basic and acidic residues" evidence="6">
    <location>
        <begin position="1059"/>
        <end position="1081"/>
    </location>
</feature>
<gene>
    <name evidence="8" type="ORF">PSACC_03390</name>
</gene>
<feature type="repeat" description="WD" evidence="5">
    <location>
        <begin position="370"/>
        <end position="412"/>
    </location>
</feature>
<dbReference type="PANTHER" id="PTHR16266:SF17">
    <property type="entry name" value="BRWD3"/>
    <property type="match status" value="1"/>
</dbReference>